<keyword evidence="2" id="KW-1185">Reference proteome</keyword>
<accession>A0ABW2NQB0</accession>
<sequence>MIARNAVPIQANAAAMKWNKPMNAASHPRIIPFLTATVKYAGLLKKEKPNPIH</sequence>
<protein>
    <submittedName>
        <fullName evidence="1">Uncharacterized protein</fullName>
    </submittedName>
</protein>
<gene>
    <name evidence="1" type="ORF">ACFQPF_09585</name>
</gene>
<comment type="caution">
    <text evidence="1">The sequence shown here is derived from an EMBL/GenBank/DDBJ whole genome shotgun (WGS) entry which is preliminary data.</text>
</comment>
<name>A0ABW2NQB0_9BACL</name>
<dbReference type="EMBL" id="JBHTCP010000015">
    <property type="protein sequence ID" value="MFC7371930.1"/>
    <property type="molecule type" value="Genomic_DNA"/>
</dbReference>
<proteinExistence type="predicted"/>
<dbReference type="Proteomes" id="UP001596549">
    <property type="component" value="Unassembled WGS sequence"/>
</dbReference>
<reference evidence="2" key="1">
    <citation type="journal article" date="2019" name="Int. J. Syst. Evol. Microbiol.">
        <title>The Global Catalogue of Microorganisms (GCM) 10K type strain sequencing project: providing services to taxonomists for standard genome sequencing and annotation.</title>
        <authorList>
            <consortium name="The Broad Institute Genomics Platform"/>
            <consortium name="The Broad Institute Genome Sequencing Center for Infectious Disease"/>
            <person name="Wu L."/>
            <person name="Ma J."/>
        </authorList>
    </citation>
    <scope>NUCLEOTIDE SEQUENCE [LARGE SCALE GENOMIC DNA]</scope>
    <source>
        <strain evidence="2">NBRC 106396</strain>
    </source>
</reference>
<evidence type="ECO:0000313" key="2">
    <source>
        <dbReference type="Proteomes" id="UP001596549"/>
    </source>
</evidence>
<evidence type="ECO:0000313" key="1">
    <source>
        <dbReference type="EMBL" id="MFC7371930.1"/>
    </source>
</evidence>
<organism evidence="1 2">
    <name type="scientific">Fictibacillus iocasae</name>
    <dbReference type="NCBI Taxonomy" id="2715437"/>
    <lineage>
        <taxon>Bacteria</taxon>
        <taxon>Bacillati</taxon>
        <taxon>Bacillota</taxon>
        <taxon>Bacilli</taxon>
        <taxon>Bacillales</taxon>
        <taxon>Fictibacillaceae</taxon>
        <taxon>Fictibacillus</taxon>
    </lineage>
</organism>
<dbReference type="RefSeq" id="WP_379749004.1">
    <property type="nucleotide sequence ID" value="NZ_JBHTCP010000015.1"/>
</dbReference>